<dbReference type="EMBL" id="LGRX02034281">
    <property type="protein sequence ID" value="KAK3238252.1"/>
    <property type="molecule type" value="Genomic_DNA"/>
</dbReference>
<comment type="caution">
    <text evidence="2">The sequence shown here is derived from an EMBL/GenBank/DDBJ whole genome shotgun (WGS) entry which is preliminary data.</text>
</comment>
<name>A0AAE0ESD4_9CHLO</name>
<protein>
    <submittedName>
        <fullName evidence="2">Uncharacterized protein</fullName>
    </submittedName>
</protein>
<sequence>MATGEEAAAQVGMSPMSDTPLSLTPEEAEADTDEEINITPPHQPLKTVYDLGTNKPAPSEDLVTHDEEEAEEGEKGGGMFTALAGDEVGISAIKETATMIRSGELSDAVQLDEDDDEDETFKGQFRFLKLT</sequence>
<accession>A0AAE0ESD4</accession>
<feature type="compositionally biased region" description="Acidic residues" evidence="1">
    <location>
        <begin position="26"/>
        <end position="36"/>
    </location>
</feature>
<gene>
    <name evidence="2" type="ORF">CYMTET_51719</name>
</gene>
<dbReference type="AlphaFoldDB" id="A0AAE0ESD4"/>
<reference evidence="2 3" key="1">
    <citation type="journal article" date="2015" name="Genome Biol. Evol.">
        <title>Comparative Genomics of a Bacterivorous Green Alga Reveals Evolutionary Causalities and Consequences of Phago-Mixotrophic Mode of Nutrition.</title>
        <authorList>
            <person name="Burns J.A."/>
            <person name="Paasch A."/>
            <person name="Narechania A."/>
            <person name="Kim E."/>
        </authorList>
    </citation>
    <scope>NUCLEOTIDE SEQUENCE [LARGE SCALE GENOMIC DNA]</scope>
    <source>
        <strain evidence="2 3">PLY_AMNH</strain>
    </source>
</reference>
<dbReference type="Proteomes" id="UP001190700">
    <property type="component" value="Unassembled WGS sequence"/>
</dbReference>
<evidence type="ECO:0000256" key="1">
    <source>
        <dbReference type="SAM" id="MobiDB-lite"/>
    </source>
</evidence>
<organism evidence="2 3">
    <name type="scientific">Cymbomonas tetramitiformis</name>
    <dbReference type="NCBI Taxonomy" id="36881"/>
    <lineage>
        <taxon>Eukaryota</taxon>
        <taxon>Viridiplantae</taxon>
        <taxon>Chlorophyta</taxon>
        <taxon>Pyramimonadophyceae</taxon>
        <taxon>Pyramimonadales</taxon>
        <taxon>Pyramimonadaceae</taxon>
        <taxon>Cymbomonas</taxon>
    </lineage>
</organism>
<feature type="region of interest" description="Disordered" evidence="1">
    <location>
        <begin position="1"/>
        <end position="81"/>
    </location>
</feature>
<keyword evidence="3" id="KW-1185">Reference proteome</keyword>
<evidence type="ECO:0000313" key="3">
    <source>
        <dbReference type="Proteomes" id="UP001190700"/>
    </source>
</evidence>
<proteinExistence type="predicted"/>
<evidence type="ECO:0000313" key="2">
    <source>
        <dbReference type="EMBL" id="KAK3238252.1"/>
    </source>
</evidence>